<gene>
    <name evidence="1" type="ORF">POL58_22810</name>
</gene>
<sequence>MAHLFPIRALEIDELRDLEVARRIAGRVAADLGLPHLDTSGSADP</sequence>
<evidence type="ECO:0000313" key="1">
    <source>
        <dbReference type="EMBL" id="MDC0670606.1"/>
    </source>
</evidence>
<reference evidence="1 2" key="1">
    <citation type="submission" date="2022-11" db="EMBL/GenBank/DDBJ databases">
        <title>Minimal conservation of predation-associated metabolite biosynthetic gene clusters underscores biosynthetic potential of Myxococcota including descriptions for ten novel species: Archangium lansinium sp. nov., Myxococcus landrumus sp. nov., Nannocystis bai.</title>
        <authorList>
            <person name="Ahearne A."/>
            <person name="Stevens C."/>
            <person name="Dowd S."/>
        </authorList>
    </citation>
    <scope>NUCLEOTIDE SEQUENCE [LARGE SCALE GENOMIC DNA]</scope>
    <source>
        <strain evidence="1 2">NCELM</strain>
    </source>
</reference>
<comment type="caution">
    <text evidence="1">The sequence shown here is derived from an EMBL/GenBank/DDBJ whole genome shotgun (WGS) entry which is preliminary data.</text>
</comment>
<accession>A0ABT5B903</accession>
<dbReference type="EMBL" id="JAQNDN010000013">
    <property type="protein sequence ID" value="MDC0670606.1"/>
    <property type="molecule type" value="Genomic_DNA"/>
</dbReference>
<protein>
    <submittedName>
        <fullName evidence="1">Uncharacterized protein</fullName>
    </submittedName>
</protein>
<name>A0ABT5B903_9BACT</name>
<evidence type="ECO:0000313" key="2">
    <source>
        <dbReference type="Proteomes" id="UP001217838"/>
    </source>
</evidence>
<dbReference type="Proteomes" id="UP001217838">
    <property type="component" value="Unassembled WGS sequence"/>
</dbReference>
<dbReference type="RefSeq" id="WP_272001212.1">
    <property type="nucleotide sequence ID" value="NZ_JAQNDN010000013.1"/>
</dbReference>
<proteinExistence type="predicted"/>
<organism evidence="1 2">
    <name type="scientific">Nannocystis radixulma</name>
    <dbReference type="NCBI Taxonomy" id="2995305"/>
    <lineage>
        <taxon>Bacteria</taxon>
        <taxon>Pseudomonadati</taxon>
        <taxon>Myxococcota</taxon>
        <taxon>Polyangia</taxon>
        <taxon>Nannocystales</taxon>
        <taxon>Nannocystaceae</taxon>
        <taxon>Nannocystis</taxon>
    </lineage>
</organism>
<keyword evidence="2" id="KW-1185">Reference proteome</keyword>